<evidence type="ECO:0000313" key="2">
    <source>
        <dbReference type="Proteomes" id="UP000305401"/>
    </source>
</evidence>
<protein>
    <submittedName>
        <fullName evidence="1">Sel1 repeat family protein</fullName>
    </submittedName>
</protein>
<keyword evidence="2" id="KW-1185">Reference proteome</keyword>
<evidence type="ECO:0000313" key="1">
    <source>
        <dbReference type="EMBL" id="THG54480.1"/>
    </source>
</evidence>
<comment type="caution">
    <text evidence="1">The sequence shown here is derived from an EMBL/GenBank/DDBJ whole genome shotgun (WGS) entry which is preliminary data.</text>
</comment>
<sequence>MKKLFFNIIIGSLVVVPQMAFAQQTLEQATDSIKQILVDARAGKPEAQNEVGAWYYRGRHVKQNYKEAAQWWAKAAAQGNARAIGNLGLCYQTGNGVEADSLKAMKLYTSSIKRGNVALFKQNMALAGKGNVFAQVYTAYCLQHGLGVKKDPAKAATYLETAASKGSVDAQRELALYLLNSKQPVKAYAWFKKAADKGSVPSIFYCGKMLIDGLGVKKDAQQGMIYILKAADAGFANAEYIASQAYYQGNGVTKSNTQGYNWLLKAALSGVSNAQYQLAQKMVIGDGCPVNYDRATYWFGRSIPAGHAVAFKKEFDKAEGTLYGTPYQAYLKGLKYYSQKDFEQALKQFKIVEKAGIVEGKTMTAVIMANKDYSKYNLKKGVKLLKEAAKTDPMAMYLLGAMYEAGKGVEADLVQAKSYLEQAAKAGNPEAMCYLGNMYYEGRGVDKSYDEAVRYYMMSEGQLTPDAAKHLAACYENGYGNLEKDTQKAEELLKNSYKNTTEAVLKLVPMN</sequence>
<name>A0AC61S7H7_9BACT</name>
<reference evidence="1" key="1">
    <citation type="submission" date="2019-04" db="EMBL/GenBank/DDBJ databases">
        <title>Microbes associate with the intestines of laboratory mice.</title>
        <authorList>
            <person name="Navarre W."/>
            <person name="Wong E."/>
            <person name="Huang K.C."/>
            <person name="Tropini C."/>
            <person name="Ng K."/>
            <person name="Yu B."/>
        </authorList>
    </citation>
    <scope>NUCLEOTIDE SEQUENCE</scope>
    <source>
        <strain evidence="1">NM86_A22</strain>
    </source>
</reference>
<dbReference type="Proteomes" id="UP000305401">
    <property type="component" value="Unassembled WGS sequence"/>
</dbReference>
<proteinExistence type="predicted"/>
<organism evidence="1 2">
    <name type="scientific">Muribaculum caecicola</name>
    <dbReference type="NCBI Taxonomy" id="3038144"/>
    <lineage>
        <taxon>Bacteria</taxon>
        <taxon>Pseudomonadati</taxon>
        <taxon>Bacteroidota</taxon>
        <taxon>Bacteroidia</taxon>
        <taxon>Bacteroidales</taxon>
        <taxon>Muribaculaceae</taxon>
        <taxon>Muribaculum</taxon>
    </lineage>
</organism>
<accession>A0AC61S7H7</accession>
<dbReference type="EMBL" id="SSTG01000017">
    <property type="protein sequence ID" value="THG54480.1"/>
    <property type="molecule type" value="Genomic_DNA"/>
</dbReference>
<gene>
    <name evidence="1" type="ORF">E5990_02640</name>
</gene>